<evidence type="ECO:0000256" key="1">
    <source>
        <dbReference type="SAM" id="MobiDB-lite"/>
    </source>
</evidence>
<feature type="compositionally biased region" description="Basic and acidic residues" evidence="1">
    <location>
        <begin position="19"/>
        <end position="33"/>
    </location>
</feature>
<dbReference type="EMBL" id="JANAVB010037220">
    <property type="protein sequence ID" value="KAJ6802493.1"/>
    <property type="molecule type" value="Genomic_DNA"/>
</dbReference>
<evidence type="ECO:0000313" key="3">
    <source>
        <dbReference type="Proteomes" id="UP001140949"/>
    </source>
</evidence>
<evidence type="ECO:0000313" key="2">
    <source>
        <dbReference type="EMBL" id="KAJ6802493.1"/>
    </source>
</evidence>
<reference evidence="2" key="2">
    <citation type="submission" date="2023-04" db="EMBL/GenBank/DDBJ databases">
        <authorList>
            <person name="Bruccoleri R.E."/>
            <person name="Oakeley E.J."/>
            <person name="Faust A.-M."/>
            <person name="Dessus-Babus S."/>
            <person name="Altorfer M."/>
            <person name="Burckhardt D."/>
            <person name="Oertli M."/>
            <person name="Naumann U."/>
            <person name="Petersen F."/>
            <person name="Wong J."/>
        </authorList>
    </citation>
    <scope>NUCLEOTIDE SEQUENCE</scope>
    <source>
        <strain evidence="2">GSM-AAB239-AS_SAM_17_03QT</strain>
        <tissue evidence="2">Leaf</tissue>
    </source>
</reference>
<dbReference type="Proteomes" id="UP001140949">
    <property type="component" value="Unassembled WGS sequence"/>
</dbReference>
<feature type="region of interest" description="Disordered" evidence="1">
    <location>
        <begin position="19"/>
        <end position="42"/>
    </location>
</feature>
<comment type="caution">
    <text evidence="2">The sequence shown here is derived from an EMBL/GenBank/DDBJ whole genome shotgun (WGS) entry which is preliminary data.</text>
</comment>
<dbReference type="AlphaFoldDB" id="A0AAX6EEV6"/>
<sequence>MADDNHRPGGGLAQELHHDRQWHLRDSSMESHLHHQQSNPMMVRTSFSSVISSRRSDHLIGTTRLPRRRGPVMAMTRRIPPTAGLVAVDHFFHQRFLRRSCSTSKSRACVLFQMQRTRS</sequence>
<protein>
    <submittedName>
        <fullName evidence="2">Uncharacterized protein</fullName>
    </submittedName>
</protein>
<proteinExistence type="predicted"/>
<gene>
    <name evidence="2" type="ORF">M6B38_192310</name>
</gene>
<keyword evidence="3" id="KW-1185">Reference proteome</keyword>
<reference evidence="2" key="1">
    <citation type="journal article" date="2023" name="GigaByte">
        <title>Genome assembly of the bearded iris, Iris pallida Lam.</title>
        <authorList>
            <person name="Bruccoleri R.E."/>
            <person name="Oakeley E.J."/>
            <person name="Faust A.M.E."/>
            <person name="Altorfer M."/>
            <person name="Dessus-Babus S."/>
            <person name="Burckhardt D."/>
            <person name="Oertli M."/>
            <person name="Naumann U."/>
            <person name="Petersen F."/>
            <person name="Wong J."/>
        </authorList>
    </citation>
    <scope>NUCLEOTIDE SEQUENCE</scope>
    <source>
        <strain evidence="2">GSM-AAB239-AS_SAM_17_03QT</strain>
    </source>
</reference>
<name>A0AAX6EEV6_IRIPA</name>
<accession>A0AAX6EEV6</accession>
<organism evidence="2 3">
    <name type="scientific">Iris pallida</name>
    <name type="common">Sweet iris</name>
    <dbReference type="NCBI Taxonomy" id="29817"/>
    <lineage>
        <taxon>Eukaryota</taxon>
        <taxon>Viridiplantae</taxon>
        <taxon>Streptophyta</taxon>
        <taxon>Embryophyta</taxon>
        <taxon>Tracheophyta</taxon>
        <taxon>Spermatophyta</taxon>
        <taxon>Magnoliopsida</taxon>
        <taxon>Liliopsida</taxon>
        <taxon>Asparagales</taxon>
        <taxon>Iridaceae</taxon>
        <taxon>Iridoideae</taxon>
        <taxon>Irideae</taxon>
        <taxon>Iris</taxon>
    </lineage>
</organism>